<evidence type="ECO:0000256" key="3">
    <source>
        <dbReference type="ARBA" id="ARBA00023098"/>
    </source>
</evidence>
<keyword evidence="1 4" id="KW-0378">Hydrolase</keyword>
<evidence type="ECO:0000256" key="2">
    <source>
        <dbReference type="ARBA" id="ARBA00022963"/>
    </source>
</evidence>
<evidence type="ECO:0000313" key="6">
    <source>
        <dbReference type="EMBL" id="QUD87311.1"/>
    </source>
</evidence>
<feature type="active site" description="Proton acceptor" evidence="4">
    <location>
        <position position="203"/>
    </location>
</feature>
<proteinExistence type="predicted"/>
<dbReference type="InterPro" id="IPR002641">
    <property type="entry name" value="PNPLA_dom"/>
</dbReference>
<organism evidence="6 7">
    <name type="scientific">Phenylobacterium montanum</name>
    <dbReference type="NCBI Taxonomy" id="2823693"/>
    <lineage>
        <taxon>Bacteria</taxon>
        <taxon>Pseudomonadati</taxon>
        <taxon>Pseudomonadota</taxon>
        <taxon>Alphaproteobacteria</taxon>
        <taxon>Caulobacterales</taxon>
        <taxon>Caulobacteraceae</taxon>
        <taxon>Phenylobacterium</taxon>
    </lineage>
</organism>
<keyword evidence="3 4" id="KW-0443">Lipid metabolism</keyword>
<dbReference type="Proteomes" id="UP000676409">
    <property type="component" value="Chromosome"/>
</dbReference>
<dbReference type="PANTHER" id="PTHR14226:SF78">
    <property type="entry name" value="SLR0060 PROTEIN"/>
    <property type="match status" value="1"/>
</dbReference>
<evidence type="ECO:0000256" key="1">
    <source>
        <dbReference type="ARBA" id="ARBA00022801"/>
    </source>
</evidence>
<dbReference type="InterPro" id="IPR016035">
    <property type="entry name" value="Acyl_Trfase/lysoPLipase"/>
</dbReference>
<dbReference type="Pfam" id="PF01734">
    <property type="entry name" value="Patatin"/>
    <property type="match status" value="1"/>
</dbReference>
<gene>
    <name evidence="6" type="ORF">KCG34_20005</name>
</gene>
<dbReference type="PROSITE" id="PS51635">
    <property type="entry name" value="PNPLA"/>
    <property type="match status" value="1"/>
</dbReference>
<feature type="short sequence motif" description="DGA/G" evidence="4">
    <location>
        <begin position="203"/>
        <end position="205"/>
    </location>
</feature>
<dbReference type="PANTHER" id="PTHR14226">
    <property type="entry name" value="NEUROPATHY TARGET ESTERASE/SWISS CHEESE D.MELANOGASTER"/>
    <property type="match status" value="1"/>
</dbReference>
<feature type="active site" description="Nucleophile" evidence="4">
    <location>
        <position position="50"/>
    </location>
</feature>
<dbReference type="GO" id="GO:0016787">
    <property type="term" value="F:hydrolase activity"/>
    <property type="evidence" value="ECO:0007669"/>
    <property type="project" value="UniProtKB-UniRule"/>
</dbReference>
<feature type="domain" description="PNPLA" evidence="5">
    <location>
        <begin position="16"/>
        <end position="216"/>
    </location>
</feature>
<dbReference type="GO" id="GO:0016042">
    <property type="term" value="P:lipid catabolic process"/>
    <property type="evidence" value="ECO:0007669"/>
    <property type="project" value="UniProtKB-UniRule"/>
</dbReference>
<reference evidence="6" key="1">
    <citation type="submission" date="2021-04" db="EMBL/GenBank/DDBJ databases">
        <title>The complete genome sequence of Caulobacter sp. S6.</title>
        <authorList>
            <person name="Tang Y."/>
            <person name="Ouyang W."/>
            <person name="Liu Q."/>
            <person name="Huang B."/>
            <person name="Guo Z."/>
            <person name="Lei P."/>
        </authorList>
    </citation>
    <scope>NUCLEOTIDE SEQUENCE</scope>
    <source>
        <strain evidence="6">S6</strain>
    </source>
</reference>
<protein>
    <submittedName>
        <fullName evidence="6">Patatin-like phospholipase family protein</fullName>
    </submittedName>
</protein>
<sequence>MNARKPRSNGRKPISLALQGGGSHGAFTWGVVDRLLEDGRLEIKAITGASAGAMNAVVIAAGLLDGGPEGARERLDRFWREVNRAGGQNAFGDLGGWASSIGMDWLKQTPGWQLVQTFAGNFSPYQFNPFNLNPLHDVIVGAVDFAALRERSPVRLYVSATGVRSGESRVFRTEELTCKHVMASACLPHLFQAVEIDGEAYWDGGYLANPALWPLFYDPTPNDVLIVSLNPLTRKDTPRTPGEIIDRLNEITFNGSLVAELRAIRFVRKLIEDGLLKEGAKGRYRKMLMHAIEADGWLDDLREDSKFSTEWGFLQELKSRGRKAGETWLKAHFDDVGVRTTSALMPMPS</sequence>
<feature type="short sequence motif" description="GXGXXG" evidence="4">
    <location>
        <begin position="20"/>
        <end position="25"/>
    </location>
</feature>
<dbReference type="KEGG" id="caul:KCG34_20005"/>
<evidence type="ECO:0000259" key="5">
    <source>
        <dbReference type="PROSITE" id="PS51635"/>
    </source>
</evidence>
<dbReference type="Gene3D" id="3.40.1090.10">
    <property type="entry name" value="Cytosolic phospholipase A2 catalytic domain"/>
    <property type="match status" value="2"/>
</dbReference>
<dbReference type="AlphaFoldDB" id="A0A975FZQ3"/>
<evidence type="ECO:0000256" key="4">
    <source>
        <dbReference type="PROSITE-ProRule" id="PRU01161"/>
    </source>
</evidence>
<dbReference type="EMBL" id="CP073078">
    <property type="protein sequence ID" value="QUD87311.1"/>
    <property type="molecule type" value="Genomic_DNA"/>
</dbReference>
<keyword evidence="7" id="KW-1185">Reference proteome</keyword>
<evidence type="ECO:0000313" key="7">
    <source>
        <dbReference type="Proteomes" id="UP000676409"/>
    </source>
</evidence>
<dbReference type="SUPFAM" id="SSF52151">
    <property type="entry name" value="FabD/lysophospholipase-like"/>
    <property type="match status" value="1"/>
</dbReference>
<keyword evidence="2 4" id="KW-0442">Lipid degradation</keyword>
<accession>A0A975FZQ3</accession>
<dbReference type="RefSeq" id="WP_211937363.1">
    <property type="nucleotide sequence ID" value="NZ_CP073078.1"/>
</dbReference>
<feature type="short sequence motif" description="GXSXG" evidence="4">
    <location>
        <begin position="48"/>
        <end position="52"/>
    </location>
</feature>
<name>A0A975FZQ3_9CAUL</name>
<dbReference type="InterPro" id="IPR050301">
    <property type="entry name" value="NTE"/>
</dbReference>